<sequence length="304" mass="34726">MKQAYRYKNIHQHTEQSVTREEEQFIWRYAYARALETQHAQEKGQDYLTFARNEQSFLFALCDGVSLSYCGELAAKMLGDGLLDWLVSDLFEKEEREEFLLQQLDIHLQSLTTVTSRIIVNHPIPSSITGLLRDVLESKRTHGSEAMYICGRIDLPSHSFPNGRILFAWQGDLRLRLFSQEHEITECIQGTFNTQERWSTLHGPVGGKPHLFQSSLAGQHRFTRMIAYTDGLATLDKCYPLPTDNELQSMILQAGDSPLSDDIALMDVSWNQTDSFIPYDKAGHKESGSLGLRDKINSIVRRLV</sequence>
<protein>
    <recommendedName>
        <fullName evidence="3">Protein phosphatase 2C domain-containing protein</fullName>
    </recommendedName>
</protein>
<evidence type="ECO:0000313" key="1">
    <source>
        <dbReference type="EMBL" id="MCZ0830824.1"/>
    </source>
</evidence>
<reference evidence="1" key="1">
    <citation type="submission" date="2022-09" db="EMBL/GenBank/DDBJ databases">
        <title>Genome analysis and characterization of larvicidal activity of Brevibacillus strains.</title>
        <authorList>
            <person name="Patrusheva E.V."/>
            <person name="Izotova A.O."/>
            <person name="Toshchakov S.V."/>
            <person name="Sineoky S.P."/>
        </authorList>
    </citation>
    <scope>NUCLEOTIDE SEQUENCE</scope>
    <source>
        <strain evidence="1">VKPM_B-13244</strain>
    </source>
</reference>
<gene>
    <name evidence="1" type="ORF">O0535_08500</name>
</gene>
<evidence type="ECO:0000313" key="2">
    <source>
        <dbReference type="Proteomes" id="UP001067708"/>
    </source>
</evidence>
<dbReference type="Gene3D" id="3.60.40.10">
    <property type="entry name" value="PPM-type phosphatase domain"/>
    <property type="match status" value="1"/>
</dbReference>
<dbReference type="Proteomes" id="UP001067708">
    <property type="component" value="Unassembled WGS sequence"/>
</dbReference>
<dbReference type="EMBL" id="JAPTNG010000005">
    <property type="protein sequence ID" value="MCZ0830824.1"/>
    <property type="molecule type" value="Genomic_DNA"/>
</dbReference>
<organism evidence="1 2">
    <name type="scientific">Brevibacillus halotolerans</name>
    <dbReference type="NCBI Taxonomy" id="1507437"/>
    <lineage>
        <taxon>Bacteria</taxon>
        <taxon>Bacillati</taxon>
        <taxon>Bacillota</taxon>
        <taxon>Bacilli</taxon>
        <taxon>Bacillales</taxon>
        <taxon>Paenibacillaceae</taxon>
        <taxon>Brevibacillus</taxon>
    </lineage>
</organism>
<comment type="caution">
    <text evidence="1">The sequence shown here is derived from an EMBL/GenBank/DDBJ whole genome shotgun (WGS) entry which is preliminary data.</text>
</comment>
<evidence type="ECO:0008006" key="3">
    <source>
        <dbReference type="Google" id="ProtNLM"/>
    </source>
</evidence>
<name>A0ABT4HVK2_9BACL</name>
<accession>A0ABT4HVK2</accession>
<dbReference type="InterPro" id="IPR036457">
    <property type="entry name" value="PPM-type-like_dom_sf"/>
</dbReference>
<proteinExistence type="predicted"/>
<keyword evidence="2" id="KW-1185">Reference proteome</keyword>
<dbReference type="RefSeq" id="WP_258417129.1">
    <property type="nucleotide sequence ID" value="NZ_JAPTNG010000005.1"/>
</dbReference>
<dbReference type="SUPFAM" id="SSF81606">
    <property type="entry name" value="PP2C-like"/>
    <property type="match status" value="1"/>
</dbReference>